<name>A0A2U7U7Z2_9VIRU</name>
<dbReference type="EMBL" id="MG011689">
    <property type="protein sequence ID" value="AVK74539.1"/>
    <property type="molecule type" value="Genomic_DNA"/>
</dbReference>
<proteinExistence type="predicted"/>
<dbReference type="RefSeq" id="YP_009482808.1">
    <property type="nucleotide sequence ID" value="NC_037667.1"/>
</dbReference>
<reference evidence="1" key="1">
    <citation type="journal article" date="2018" name="Nat. Commun.">
        <title>Diversity and evolution of the emerging Pandoraviridae family.</title>
        <authorList>
            <person name="Legendre M."/>
            <person name="Fabre E."/>
            <person name="Poirot O."/>
            <person name="Jeudy S."/>
            <person name="Lartigue A."/>
            <person name="Alempic J.M."/>
            <person name="Beucher L."/>
            <person name="Philippe N."/>
            <person name="Bertaux L."/>
            <person name="Christo-Foroux E."/>
            <person name="Labadie K."/>
            <person name="Coute Y."/>
            <person name="Abergel C."/>
            <person name="Claverie J.M."/>
        </authorList>
    </citation>
    <scope>NUCLEOTIDE SEQUENCE [LARGE SCALE GENOMIC DNA]</scope>
    <source>
        <strain evidence="1">Quercus</strain>
    </source>
</reference>
<gene>
    <name evidence="1" type="ORF">pqer_cds_117</name>
</gene>
<protein>
    <submittedName>
        <fullName evidence="1">Uncharacterized protein</fullName>
    </submittedName>
</protein>
<accession>A0A2U7U7Z2</accession>
<organism evidence="1">
    <name type="scientific">Pandoravirus quercus</name>
    <dbReference type="NCBI Taxonomy" id="2107709"/>
    <lineage>
        <taxon>Viruses</taxon>
        <taxon>Pandoravirus</taxon>
    </lineage>
</organism>
<dbReference type="Proteomes" id="UP000248852">
    <property type="component" value="Segment"/>
</dbReference>
<dbReference type="GeneID" id="36843680"/>
<sequence>MSTQVVSVTNRLATSIVVHTTTSLGHGDLTLAPGAPVTMTAGPPGGGLPIDCIGIHGSFRGSPYGTCVAKDATLAVVVNPDGVAVSGTNH</sequence>
<evidence type="ECO:0000313" key="1">
    <source>
        <dbReference type="EMBL" id="AVK74539.1"/>
    </source>
</evidence>
<dbReference type="KEGG" id="vg:36843680"/>